<organism evidence="2 3">
    <name type="scientific">Phytophthora megakarya</name>
    <dbReference type="NCBI Taxonomy" id="4795"/>
    <lineage>
        <taxon>Eukaryota</taxon>
        <taxon>Sar</taxon>
        <taxon>Stramenopiles</taxon>
        <taxon>Oomycota</taxon>
        <taxon>Peronosporomycetes</taxon>
        <taxon>Peronosporales</taxon>
        <taxon>Peronosporaceae</taxon>
        <taxon>Phytophthora</taxon>
    </lineage>
</organism>
<keyword evidence="2" id="KW-0547">Nucleotide-binding</keyword>
<evidence type="ECO:0000259" key="1">
    <source>
        <dbReference type="Pfam" id="PF21530"/>
    </source>
</evidence>
<dbReference type="Proteomes" id="UP000198211">
    <property type="component" value="Unassembled WGS sequence"/>
</dbReference>
<dbReference type="GO" id="GO:0004386">
    <property type="term" value="F:helicase activity"/>
    <property type="evidence" value="ECO:0007669"/>
    <property type="project" value="UniProtKB-KW"/>
</dbReference>
<dbReference type="AlphaFoldDB" id="A0A225UZQ9"/>
<dbReference type="Pfam" id="PF21530">
    <property type="entry name" value="Pif1_2B_dom"/>
    <property type="match status" value="1"/>
</dbReference>
<evidence type="ECO:0000313" key="2">
    <source>
        <dbReference type="EMBL" id="OWY98502.1"/>
    </source>
</evidence>
<accession>A0A225UZQ9</accession>
<keyword evidence="2" id="KW-0067">ATP-binding</keyword>
<dbReference type="PANTHER" id="PTHR10492:SF57">
    <property type="entry name" value="ATP-DEPENDENT DNA HELICASE"/>
    <property type="match status" value="1"/>
</dbReference>
<dbReference type="EMBL" id="NBNE01009342">
    <property type="protein sequence ID" value="OWY98502.1"/>
    <property type="molecule type" value="Genomic_DNA"/>
</dbReference>
<dbReference type="STRING" id="4795.A0A225UZQ9"/>
<dbReference type="OrthoDB" id="114617at2759"/>
<feature type="domain" description="DNA helicase Pif1-like 2B" evidence="1">
    <location>
        <begin position="102"/>
        <end position="143"/>
    </location>
</feature>
<keyword evidence="2" id="KW-0378">Hydrolase</keyword>
<dbReference type="PANTHER" id="PTHR10492">
    <property type="match status" value="1"/>
</dbReference>
<dbReference type="SUPFAM" id="SSF52540">
    <property type="entry name" value="P-loop containing nucleoside triphosphate hydrolases"/>
    <property type="match status" value="1"/>
</dbReference>
<dbReference type="InterPro" id="IPR049163">
    <property type="entry name" value="Pif1-like_2B_dom"/>
</dbReference>
<reference evidence="3" key="1">
    <citation type="submission" date="2017-03" db="EMBL/GenBank/DDBJ databases">
        <title>Phytopthora megakarya and P. palmivora, two closely related causual agents of cacao black pod achieved similar genome size and gene model numbers by different mechanisms.</title>
        <authorList>
            <person name="Ali S."/>
            <person name="Shao J."/>
            <person name="Larry D.J."/>
            <person name="Kronmiller B."/>
            <person name="Shen D."/>
            <person name="Strem M.D."/>
            <person name="Melnick R.L."/>
            <person name="Guiltinan M.J."/>
            <person name="Tyler B.M."/>
            <person name="Meinhardt L.W."/>
            <person name="Bailey B.A."/>
        </authorList>
    </citation>
    <scope>NUCLEOTIDE SEQUENCE [LARGE SCALE GENOMIC DNA]</scope>
    <source>
        <strain evidence="3">zdho120</strain>
    </source>
</reference>
<name>A0A225UZQ9_9STRA</name>
<gene>
    <name evidence="2" type="ORF">PHMEG_00030718</name>
</gene>
<dbReference type="InterPro" id="IPR027417">
    <property type="entry name" value="P-loop_NTPase"/>
</dbReference>
<comment type="caution">
    <text evidence="2">The sequence shown here is derived from an EMBL/GenBank/DDBJ whole genome shotgun (WGS) entry which is preliminary data.</text>
</comment>
<keyword evidence="3" id="KW-1185">Reference proteome</keyword>
<protein>
    <submittedName>
        <fullName evidence="2">Helitron helicase</fullName>
    </submittedName>
</protein>
<evidence type="ECO:0000313" key="3">
    <source>
        <dbReference type="Proteomes" id="UP000198211"/>
    </source>
</evidence>
<keyword evidence="2" id="KW-0347">Helicase</keyword>
<sequence>MKLPGDMVIPNPVEDPDEDEEIVPGAITKGMTRLIDYMYADVNNPEIATDEYFANRTILTTTNAVVHKINAAVADRLPDEAREYLSTDSVEDDVNGDFFEPEVLHAVNLNVIPPHKLMLKKGIPIMVMRNLNPDLGLCNGMRVDLKDHVIHATIMTEDSMS</sequence>
<proteinExistence type="predicted"/>